<keyword evidence="2" id="KW-1185">Reference proteome</keyword>
<name>A0ABY6Q725_9GAMM</name>
<accession>A0ABY6Q725</accession>
<evidence type="ECO:0008006" key="3">
    <source>
        <dbReference type="Google" id="ProtNLM"/>
    </source>
</evidence>
<reference evidence="1 2" key="1">
    <citation type="submission" date="2019-02" db="EMBL/GenBank/DDBJ databases">
        <title>Halieaceae_genomes.</title>
        <authorList>
            <person name="Li S.-H."/>
        </authorList>
    </citation>
    <scope>NUCLEOTIDE SEQUENCE [LARGE SCALE GENOMIC DNA]</scope>
    <source>
        <strain evidence="1 2">JH123</strain>
    </source>
</reference>
<organism evidence="1 2">
    <name type="scientific">Candidatus Paraluminiphilus aquimaris</name>
    <dbReference type="NCBI Taxonomy" id="2518994"/>
    <lineage>
        <taxon>Bacteria</taxon>
        <taxon>Pseudomonadati</taxon>
        <taxon>Pseudomonadota</taxon>
        <taxon>Gammaproteobacteria</taxon>
        <taxon>Cellvibrionales</taxon>
        <taxon>Halieaceae</taxon>
        <taxon>Candidatus Paraluminiphilus</taxon>
    </lineage>
</organism>
<dbReference type="EMBL" id="CP036501">
    <property type="protein sequence ID" value="UZP74399.1"/>
    <property type="molecule type" value="Genomic_DNA"/>
</dbReference>
<evidence type="ECO:0000313" key="1">
    <source>
        <dbReference type="EMBL" id="UZP74399.1"/>
    </source>
</evidence>
<dbReference type="RefSeq" id="WP_279240844.1">
    <property type="nucleotide sequence ID" value="NZ_CP036501.1"/>
</dbReference>
<gene>
    <name evidence="1" type="ORF">E0F26_06435</name>
</gene>
<proteinExistence type="predicted"/>
<sequence>MAGVKQWAENNDFEYNCLADEFFDVLPIGYRQKLEGRGPILADLARLIHARAALQDGYEAVVWCDSDTLVIEPDWQPTTPSHSIFGQELWLQRDKAGRLEIRKQPHNAYFMFTASSPVLDFLIHTVESIIHRADPAHIAPQMVGPKLLKALNTFADFDLEPGAGAMSPLLSESLLNDQSDITSYFKAAQQTAPKLINLCASLVGADSLDIDKLKLSVRRALW</sequence>
<evidence type="ECO:0000313" key="2">
    <source>
        <dbReference type="Proteomes" id="UP001317963"/>
    </source>
</evidence>
<protein>
    <recommendedName>
        <fullName evidence="3">Nucleotide-diphospho-sugar transferase domain-containing protein</fullName>
    </recommendedName>
</protein>
<dbReference type="Proteomes" id="UP001317963">
    <property type="component" value="Chromosome"/>
</dbReference>